<feature type="non-terminal residue" evidence="1">
    <location>
        <position position="1"/>
    </location>
</feature>
<dbReference type="Proteomes" id="UP000789702">
    <property type="component" value="Unassembled WGS sequence"/>
</dbReference>
<protein>
    <submittedName>
        <fullName evidence="1">10349_t:CDS:1</fullName>
    </submittedName>
</protein>
<comment type="caution">
    <text evidence="1">The sequence shown here is derived from an EMBL/GenBank/DDBJ whole genome shotgun (WGS) entry which is preliminary data.</text>
</comment>
<sequence>ILGHWILRMAEIADKNKKEALLTYLISVLPAFFDTKSFPVTTKLSSLLFVKIVLRLGHVNMMNIIDQKYDITSKTVPTLGKVLGIATWNAQHEIRNKKINLESPSSLTVFQDGFPLCVANFFNGFIETLQRKKHEVLVKKRKESNLPLKAFDKDRVLTHMMSSLCRKPKLYHSLYNILCIANVVSHTQQHERILEKTRRHEAKPKTRLLRSAYIWNVLVIDNIDFIEKIFAYGNIYDAA</sequence>
<keyword evidence="2" id="KW-1185">Reference proteome</keyword>
<evidence type="ECO:0000313" key="2">
    <source>
        <dbReference type="Proteomes" id="UP000789702"/>
    </source>
</evidence>
<reference evidence="1" key="1">
    <citation type="submission" date="2021-06" db="EMBL/GenBank/DDBJ databases">
        <authorList>
            <person name="Kallberg Y."/>
            <person name="Tangrot J."/>
            <person name="Rosling A."/>
        </authorList>
    </citation>
    <scope>NUCLEOTIDE SEQUENCE</scope>
    <source>
        <strain evidence="1">IL203A</strain>
    </source>
</reference>
<name>A0ACA9P890_9GLOM</name>
<accession>A0ACA9P890</accession>
<gene>
    <name evidence="1" type="ORF">DHETER_LOCUS11379</name>
</gene>
<evidence type="ECO:0000313" key="1">
    <source>
        <dbReference type="EMBL" id="CAG8693504.1"/>
    </source>
</evidence>
<organism evidence="1 2">
    <name type="scientific">Dentiscutata heterogama</name>
    <dbReference type="NCBI Taxonomy" id="1316150"/>
    <lineage>
        <taxon>Eukaryota</taxon>
        <taxon>Fungi</taxon>
        <taxon>Fungi incertae sedis</taxon>
        <taxon>Mucoromycota</taxon>
        <taxon>Glomeromycotina</taxon>
        <taxon>Glomeromycetes</taxon>
        <taxon>Diversisporales</taxon>
        <taxon>Gigasporaceae</taxon>
        <taxon>Dentiscutata</taxon>
    </lineage>
</organism>
<dbReference type="EMBL" id="CAJVPU010024714">
    <property type="protein sequence ID" value="CAG8693504.1"/>
    <property type="molecule type" value="Genomic_DNA"/>
</dbReference>
<proteinExistence type="predicted"/>